<dbReference type="InterPro" id="IPR002637">
    <property type="entry name" value="RdgB/HAM1"/>
</dbReference>
<dbReference type="PANTHER" id="PTHR11067">
    <property type="entry name" value="INOSINE TRIPHOSPHATE PYROPHOSPHATASE/HAM1 PROTEIN"/>
    <property type="match status" value="1"/>
</dbReference>
<dbReference type="PANTHER" id="PTHR11067:SF9">
    <property type="entry name" value="INOSINE TRIPHOSPHATE PYROPHOSPHATASE"/>
    <property type="match status" value="1"/>
</dbReference>
<evidence type="ECO:0000313" key="5">
    <source>
        <dbReference type="Proteomes" id="UP000060778"/>
    </source>
</evidence>
<reference evidence="4 5" key="1">
    <citation type="submission" date="2013-11" db="EMBL/GenBank/DDBJ databases">
        <title>Comparative genomics of Ignicoccus.</title>
        <authorList>
            <person name="Podar M."/>
        </authorList>
    </citation>
    <scope>NUCLEOTIDE SEQUENCE [LARGE SCALE GENOMIC DNA]</scope>
    <source>
        <strain evidence="4 5">DSM 13165</strain>
    </source>
</reference>
<evidence type="ECO:0000256" key="1">
    <source>
        <dbReference type="ARBA" id="ARBA00008023"/>
    </source>
</evidence>
<dbReference type="AlphaFoldDB" id="A0A0U3FZW7"/>
<dbReference type="GO" id="GO:0005737">
    <property type="term" value="C:cytoplasm"/>
    <property type="evidence" value="ECO:0007669"/>
    <property type="project" value="TreeGrafter"/>
</dbReference>
<evidence type="ECO:0000313" key="4">
    <source>
        <dbReference type="EMBL" id="ALU11644.1"/>
    </source>
</evidence>
<dbReference type="CDD" id="cd00515">
    <property type="entry name" value="HAM1"/>
    <property type="match status" value="1"/>
</dbReference>
<dbReference type="NCBIfam" id="TIGR00042">
    <property type="entry name" value="RdgB/HAM1 family non-canonical purine NTP pyrophosphatase"/>
    <property type="match status" value="1"/>
</dbReference>
<organism evidence="4 5">
    <name type="scientific">Ignicoccus islandicus DSM 13165</name>
    <dbReference type="NCBI Taxonomy" id="940295"/>
    <lineage>
        <taxon>Archaea</taxon>
        <taxon>Thermoproteota</taxon>
        <taxon>Thermoprotei</taxon>
        <taxon>Desulfurococcales</taxon>
        <taxon>Desulfurococcaceae</taxon>
        <taxon>Ignicoccus</taxon>
    </lineage>
</organism>
<dbReference type="EMBL" id="CP006867">
    <property type="protein sequence ID" value="ALU11644.1"/>
    <property type="molecule type" value="Genomic_DNA"/>
</dbReference>
<dbReference type="Proteomes" id="UP000060778">
    <property type="component" value="Chromosome"/>
</dbReference>
<dbReference type="STRING" id="940295.EYM_03315"/>
<evidence type="ECO:0000256" key="2">
    <source>
        <dbReference type="ARBA" id="ARBA00022801"/>
    </source>
</evidence>
<dbReference type="PATRIC" id="fig|940295.4.peg.643"/>
<keyword evidence="2 3" id="KW-0378">Hydrolase</keyword>
<dbReference type="KEGG" id="iis:EYM_03315"/>
<name>A0A0U3FZW7_9CREN</name>
<dbReference type="InterPro" id="IPR029001">
    <property type="entry name" value="ITPase-like_fam"/>
</dbReference>
<dbReference type="Pfam" id="PF01725">
    <property type="entry name" value="Ham1p_like"/>
    <property type="match status" value="1"/>
</dbReference>
<dbReference type="Gene3D" id="3.90.950.10">
    <property type="match status" value="1"/>
</dbReference>
<comment type="similarity">
    <text evidence="1 3">Belongs to the HAM1 NTPase family.</text>
</comment>
<protein>
    <submittedName>
        <fullName evidence="4">Deoxyribonucleotide triphosphate pyrophosphatase</fullName>
    </submittedName>
</protein>
<sequence length="199" mass="22222">MVKMKGRKKLYVASTNKHKIDEIKFIIRKILGDEIEIDIAPFNAKVEIQDDDLKKIVLYSASILMAVNDKRPIIVEDSGLFIEALNGFPGPYSNYVYRTLGPKGILKLMDGVPKRNAFFKCVAACICNDDNILVEEGVVKGSIAHEIRGSGGFGFDPIFIPQGYSKTFSELPEQVKNEISHRALAIRALIVSMEKRGYL</sequence>
<proteinExistence type="inferred from homology"/>
<dbReference type="GO" id="GO:0047429">
    <property type="term" value="F:nucleoside triphosphate diphosphatase activity"/>
    <property type="evidence" value="ECO:0007669"/>
    <property type="project" value="InterPro"/>
</dbReference>
<evidence type="ECO:0000256" key="3">
    <source>
        <dbReference type="RuleBase" id="RU003781"/>
    </source>
</evidence>
<gene>
    <name evidence="4" type="ORF">EYM_03315</name>
</gene>
<dbReference type="GO" id="GO:0009143">
    <property type="term" value="P:nucleoside triphosphate catabolic process"/>
    <property type="evidence" value="ECO:0007669"/>
    <property type="project" value="InterPro"/>
</dbReference>
<keyword evidence="5" id="KW-1185">Reference proteome</keyword>
<accession>A0A0U3FZW7</accession>
<dbReference type="SUPFAM" id="SSF52972">
    <property type="entry name" value="ITPase-like"/>
    <property type="match status" value="1"/>
</dbReference>